<organism evidence="1 2">
    <name type="scientific">Solanum commersonii</name>
    <name type="common">Commerson's wild potato</name>
    <name type="synonym">Commerson's nightshade</name>
    <dbReference type="NCBI Taxonomy" id="4109"/>
    <lineage>
        <taxon>Eukaryota</taxon>
        <taxon>Viridiplantae</taxon>
        <taxon>Streptophyta</taxon>
        <taxon>Embryophyta</taxon>
        <taxon>Tracheophyta</taxon>
        <taxon>Spermatophyta</taxon>
        <taxon>Magnoliopsida</taxon>
        <taxon>eudicotyledons</taxon>
        <taxon>Gunneridae</taxon>
        <taxon>Pentapetalae</taxon>
        <taxon>asterids</taxon>
        <taxon>lamiids</taxon>
        <taxon>Solanales</taxon>
        <taxon>Solanaceae</taxon>
        <taxon>Solanoideae</taxon>
        <taxon>Solaneae</taxon>
        <taxon>Solanum</taxon>
    </lineage>
</organism>
<sequence length="70" mass="7945">MMDFGLLDESIVDAFSFENERMNEVNGNKQIEGSAVREVNTGDGETEDEVIQSKKKPRLRVMMPRPMPIS</sequence>
<dbReference type="EMBL" id="JACXVP010000005">
    <property type="protein sequence ID" value="KAG5603570.1"/>
    <property type="molecule type" value="Genomic_DNA"/>
</dbReference>
<protein>
    <submittedName>
        <fullName evidence="1">Uncharacterized protein</fullName>
    </submittedName>
</protein>
<evidence type="ECO:0000313" key="2">
    <source>
        <dbReference type="Proteomes" id="UP000824120"/>
    </source>
</evidence>
<evidence type="ECO:0000313" key="1">
    <source>
        <dbReference type="EMBL" id="KAG5603570.1"/>
    </source>
</evidence>
<comment type="caution">
    <text evidence="1">The sequence shown here is derived from an EMBL/GenBank/DDBJ whole genome shotgun (WGS) entry which is preliminary data.</text>
</comment>
<keyword evidence="2" id="KW-1185">Reference proteome</keyword>
<dbReference type="Proteomes" id="UP000824120">
    <property type="component" value="Chromosome 5"/>
</dbReference>
<gene>
    <name evidence="1" type="ORF">H5410_025062</name>
</gene>
<reference evidence="1 2" key="1">
    <citation type="submission" date="2020-09" db="EMBL/GenBank/DDBJ databases">
        <title>De no assembly of potato wild relative species, Solanum commersonii.</title>
        <authorList>
            <person name="Cho K."/>
        </authorList>
    </citation>
    <scope>NUCLEOTIDE SEQUENCE [LARGE SCALE GENOMIC DNA]</scope>
    <source>
        <strain evidence="1">LZ3.2</strain>
        <tissue evidence="1">Leaf</tissue>
    </source>
</reference>
<name>A0A9J5YT63_SOLCO</name>
<accession>A0A9J5YT63</accession>
<proteinExistence type="predicted"/>
<dbReference type="AlphaFoldDB" id="A0A9J5YT63"/>